<feature type="compositionally biased region" description="Basic and acidic residues" evidence="1">
    <location>
        <begin position="1048"/>
        <end position="1060"/>
    </location>
</feature>
<organism evidence="4">
    <name type="scientific">candidate division WOR-3 bacterium</name>
    <dbReference type="NCBI Taxonomy" id="2052148"/>
    <lineage>
        <taxon>Bacteria</taxon>
        <taxon>Bacteria division WOR-3</taxon>
    </lineage>
</organism>
<dbReference type="Pfam" id="PF14349">
    <property type="entry name" value="SprA_N"/>
    <property type="match status" value="1"/>
</dbReference>
<evidence type="ECO:0000256" key="2">
    <source>
        <dbReference type="SAM" id="Phobius"/>
    </source>
</evidence>
<evidence type="ECO:0000259" key="3">
    <source>
        <dbReference type="Pfam" id="PF14349"/>
    </source>
</evidence>
<feature type="region of interest" description="Disordered" evidence="1">
    <location>
        <begin position="1048"/>
        <end position="1072"/>
    </location>
</feature>
<comment type="caution">
    <text evidence="4">The sequence shown here is derived from an EMBL/GenBank/DDBJ whole genome shotgun (WGS) entry which is preliminary data.</text>
</comment>
<sequence>MRLRHLLFLFLFIIIAVFFYLLFRRPSGLVEKRERPVPESISRPPSLTEESFPRLPSPAKSESVVRIQIPEERAPVLESIPRGKLEGPEKPPVSETICEAGTKSLSRIPWKLWKEEGIKEKVNYDLGLVFFERYRDSVYLGTEKVLSFSRYLSDKISEGVYTGLREERERERLVSRGQTGISGLIPEIEIPRVPLIGESRINISGDNRITLGGRSTVLSGGVQTGRKGSLFPELKMEQVLNLNLSGTIGERTKVLIDHSSQRELEAKNRVKLEYTGGEDDIVQKVEIGETQLSIPQTAFTGDIPTRKGLFGISANGAIGGANLYLIASREQSQPQTKEFKGRASLYSDTLYDYEFVKGRFFLLAESLISVKELYLYYDDNQPYGTGKIPAIATINPASPEDTLPNPQFKNDYRKGRFVLLEGNKDYRLHTTQEGKVFVELLQDVTNGWLAVSYITANDETIGGNKFQDSLLVLKLVKAYRYTPDSRTWGLTLRNIYQLKETKVKLQEVKIFRDEPDIDLEAEPTTGKTFLEITGLDPDGDGIVTYPQFLPTLGLLIFPYSQPFALPSLSVRDTVIYTSDLLRPGEGGRYYILIKYTTLTQVISLGPDVEEGSERVYVSGVEQKRGEDYRIDYTKGEVTFLKPLPPDADIKITYEYLPLFSAVSRSILGLRSESKILANGKIGTSFYLRSEMTPDERPNLGSEPYNRVIWEGDFSYQYRNQDFTSFLDQLPLIRAREPTEVNFSGEIALSFPNPNLFGVSYIDDFEGIDLSERIDLNAVNWFFSSVPVGCDTANFARSPLLWFNPPRRIRKDSIFGPRVKEDKEEMVDILRVIFSPTNENSWSGFSTPIRGGVDIRNLDYIQGIFRTRNRMGKIVIDVATALEEDIPRRTQDGRIVGYNNSFDTEDRNRNGILDVLSGEDSGLDTVPGKDGEEIPGDDGNDDYDPNTNPQGTEGNRRLDSEDIDGNGFSPRGDNHYYQYEIPLSDTTYFTTLFGNWRIFRIPLKEWTRKIGTPSDQEIRVIRVWFVGFPNPETIDFYQLELAGNKWRGGKVEGSERTREPYNEGPGGDTTGPSIIPDTSEIVKIYQVSIENDTSYTSPFELKRDAFGRKEKEASLAISFQNLRAFGKIIVPQLFSTKEDWRNYKKLRIYLHQDRNVNPLFFIRIGPDSNNYYQFRSFIDRGRKLTAGDGLWYEFEISLDTFIALKTLTLSNSEYSFQGNPNFAEVRFIALGIENPYPYRISGSVWFDDIRLISPYSEKGLGYQSSVRFSLSDLANFSLSLSYLEPNFIRLSEGGGVKTGNYATNRAYSLSLNLDRFLPSSWQLSLPFNYSATYSTLMPKFHPLYPDKRIPRNSPASESAKGKSFSESFGTSIRKGKSNNKLLNYTLEALSFLFTRGRSYKQEMLSTDTSLRTSSGISYGINPNLSFELGKTEISYFPQNISFSLSYSSSRTKRQSLIPRIDARTDTIRDSTRTKTAFLSFNSSYSPIENLTIDYGSNYSRDLFGITPEGKTSRFGVETDREKNFGISYSLELWDILNPNFDYNGGYSESRLRQRDTVLGRRRFDNEGEFRIETDLNFEELGKKLVREKDTRFFSKLLSFLEKTEPLDISYTLSRNSEFPLSYSSPPILYQLGFIDQFKERETLKTPLSRDQENRFSLSSRFNLKDLGIGYSYENEIEKNFTGGVRQGSYSVTWPSLNITLSNLERFLKKYVRSANLSIGYQRTRRKSGQLLPSGQLSDWGLREEKQNNFSPLIGFQATWQKRIQTNFNLNYSISQEETKNIGLQETRERGFDFSASYSFSAPQGIKIPFLPRIRLTQEITLSWNIRYSRGERTRIERGVRTPTGSDENISSRLSTSYRVSNALDAGGNIGYTSYHNILTRIHSQSVELNFWVLFRF</sequence>
<keyword evidence="2" id="KW-1133">Transmembrane helix</keyword>
<feature type="transmembrane region" description="Helical" evidence="2">
    <location>
        <begin position="6"/>
        <end position="23"/>
    </location>
</feature>
<feature type="domain" description="Gliding motility protein SprA N-terminal" evidence="3">
    <location>
        <begin position="994"/>
        <end position="1345"/>
    </location>
</feature>
<keyword evidence="2" id="KW-0812">Transmembrane</keyword>
<proteinExistence type="predicted"/>
<gene>
    <name evidence="4" type="ORF">ENX07_00585</name>
</gene>
<evidence type="ECO:0000256" key="1">
    <source>
        <dbReference type="SAM" id="MobiDB-lite"/>
    </source>
</evidence>
<evidence type="ECO:0000313" key="4">
    <source>
        <dbReference type="EMBL" id="HGE98558.1"/>
    </source>
</evidence>
<protein>
    <recommendedName>
        <fullName evidence="3">Gliding motility protein SprA N-terminal domain-containing protein</fullName>
    </recommendedName>
</protein>
<name>A0A7C3Z216_UNCW3</name>
<feature type="region of interest" description="Disordered" evidence="1">
    <location>
        <begin position="34"/>
        <end position="57"/>
    </location>
</feature>
<dbReference type="InterPro" id="IPR025684">
    <property type="entry name" value="SprA_N_dom"/>
</dbReference>
<feature type="region of interest" description="Disordered" evidence="1">
    <location>
        <begin position="913"/>
        <end position="970"/>
    </location>
</feature>
<accession>A0A7C3Z216</accession>
<dbReference type="EMBL" id="DTMQ01000008">
    <property type="protein sequence ID" value="HGE98558.1"/>
    <property type="molecule type" value="Genomic_DNA"/>
</dbReference>
<keyword evidence="2" id="KW-0472">Membrane</keyword>
<feature type="compositionally biased region" description="Acidic residues" evidence="1">
    <location>
        <begin position="932"/>
        <end position="943"/>
    </location>
</feature>
<reference evidence="4" key="1">
    <citation type="journal article" date="2020" name="mSystems">
        <title>Genome- and Community-Level Interaction Insights into Carbon Utilization and Element Cycling Functions of Hydrothermarchaeota in Hydrothermal Sediment.</title>
        <authorList>
            <person name="Zhou Z."/>
            <person name="Liu Y."/>
            <person name="Xu W."/>
            <person name="Pan J."/>
            <person name="Luo Z.H."/>
            <person name="Li M."/>
        </authorList>
    </citation>
    <scope>NUCLEOTIDE SEQUENCE [LARGE SCALE GENOMIC DNA]</scope>
    <source>
        <strain evidence="4">SpSt-906</strain>
    </source>
</reference>